<dbReference type="PANTHER" id="PTHR30582:SF2">
    <property type="entry name" value="L,D-TRANSPEPTIDASE YCIB-RELATED"/>
    <property type="match status" value="1"/>
</dbReference>
<protein>
    <submittedName>
        <fullName evidence="17">L,D-transpeptidase family protein</fullName>
    </submittedName>
</protein>
<evidence type="ECO:0000256" key="13">
    <source>
        <dbReference type="PROSITE-ProRule" id="PRU01373"/>
    </source>
</evidence>
<dbReference type="InterPro" id="IPR041280">
    <property type="entry name" value="Big_10"/>
</dbReference>
<keyword evidence="2" id="KW-1003">Cell membrane</keyword>
<keyword evidence="3" id="KW-0808">Transferase</keyword>
<keyword evidence="4 15" id="KW-0732">Signal</keyword>
<comment type="pathway">
    <text evidence="1 13">Cell wall biogenesis; peptidoglycan biosynthesis.</text>
</comment>
<evidence type="ECO:0000256" key="4">
    <source>
        <dbReference type="ARBA" id="ARBA00022729"/>
    </source>
</evidence>
<keyword evidence="10" id="KW-0012">Acyltransferase</keyword>
<dbReference type="CDD" id="cd13432">
    <property type="entry name" value="LDT_IgD_like_2"/>
    <property type="match status" value="1"/>
</dbReference>
<keyword evidence="7" id="KW-0472">Membrane</keyword>
<evidence type="ECO:0000313" key="18">
    <source>
        <dbReference type="Proteomes" id="UP000523955"/>
    </source>
</evidence>
<evidence type="ECO:0000256" key="10">
    <source>
        <dbReference type="ARBA" id="ARBA00023315"/>
    </source>
</evidence>
<dbReference type="AlphaFoldDB" id="A0A7X0RDY2"/>
<dbReference type="InterPro" id="IPR050979">
    <property type="entry name" value="LD-transpeptidase"/>
</dbReference>
<dbReference type="GO" id="GO:0005576">
    <property type="term" value="C:extracellular region"/>
    <property type="evidence" value="ECO:0007669"/>
    <property type="project" value="TreeGrafter"/>
</dbReference>
<comment type="pathway">
    <text evidence="12">Glycan biosynthesis.</text>
</comment>
<dbReference type="Pfam" id="PF17964">
    <property type="entry name" value="Big_10"/>
    <property type="match status" value="1"/>
</dbReference>
<keyword evidence="11 13" id="KW-0961">Cell wall biogenesis/degradation</keyword>
<evidence type="ECO:0000256" key="1">
    <source>
        <dbReference type="ARBA" id="ARBA00004752"/>
    </source>
</evidence>
<evidence type="ECO:0000256" key="14">
    <source>
        <dbReference type="SAM" id="MobiDB-lite"/>
    </source>
</evidence>
<evidence type="ECO:0000256" key="3">
    <source>
        <dbReference type="ARBA" id="ARBA00022679"/>
    </source>
</evidence>
<dbReference type="Pfam" id="PF03734">
    <property type="entry name" value="YkuD"/>
    <property type="match status" value="1"/>
</dbReference>
<feature type="domain" description="L,D-TPase catalytic" evidence="16">
    <location>
        <begin position="258"/>
        <end position="384"/>
    </location>
</feature>
<evidence type="ECO:0000256" key="15">
    <source>
        <dbReference type="SAM" id="SignalP"/>
    </source>
</evidence>
<dbReference type="GO" id="GO:0008360">
    <property type="term" value="P:regulation of cell shape"/>
    <property type="evidence" value="ECO:0007669"/>
    <property type="project" value="UniProtKB-UniRule"/>
</dbReference>
<evidence type="ECO:0000256" key="7">
    <source>
        <dbReference type="ARBA" id="ARBA00023136"/>
    </source>
</evidence>
<evidence type="ECO:0000256" key="5">
    <source>
        <dbReference type="ARBA" id="ARBA00022960"/>
    </source>
</evidence>
<dbReference type="GO" id="GO:0016746">
    <property type="term" value="F:acyltransferase activity"/>
    <property type="evidence" value="ECO:0007669"/>
    <property type="project" value="UniProtKB-KW"/>
</dbReference>
<dbReference type="SUPFAM" id="SSF141523">
    <property type="entry name" value="L,D-transpeptidase catalytic domain-like"/>
    <property type="match status" value="1"/>
</dbReference>
<dbReference type="RefSeq" id="WP_185251716.1">
    <property type="nucleotide sequence ID" value="NZ_JACKXE010000001.1"/>
</dbReference>
<keyword evidence="5 13" id="KW-0133">Cell shape</keyword>
<sequence length="413" mass="44142">MSTSRTHTFRQGRRLRRRLAGVATLALVTTGLAACQSDSTGEASGPAADGSSSTSEAAQVSPVKVRSDVGGDSTAVPVDQRVTISASGGTLDSVTVSSEAGRLAGKLSSAGDSWTASGRLEPGTDYAVRTVAERSDGKKVTRTSRFHTQDLTLAQQTYASVAPLQDETVGVGMPVIVTFDVPVTDKATIEKHMAVKASPAQAGTWHWISDTEVHWRPKTYWKAGSDVSVDVDINSVPAGAGIYGQESRHVDFHVGDANVYKVDAQTDQMRVFQNGSLLRTIPITTGKPGFTTRSGTKVIIEKFASKRMNSETVGIPADSPDAYDIDDVQWAMRLTYSGEFIHAAPWSVASQGRENVSHGCTGMSDANAKWLYDMTRRGDVVEYTGTDRPMTLTNGYGDWNDSFAEYRAGSALG</sequence>
<feature type="active site" description="Proton donor/acceptor" evidence="13">
    <location>
        <position position="342"/>
    </location>
</feature>
<feature type="signal peptide" evidence="15">
    <location>
        <begin position="1"/>
        <end position="33"/>
    </location>
</feature>
<evidence type="ECO:0000259" key="16">
    <source>
        <dbReference type="PROSITE" id="PS52029"/>
    </source>
</evidence>
<evidence type="ECO:0000256" key="8">
    <source>
        <dbReference type="ARBA" id="ARBA00023139"/>
    </source>
</evidence>
<dbReference type="Proteomes" id="UP000523955">
    <property type="component" value="Unassembled WGS sequence"/>
</dbReference>
<keyword evidence="8" id="KW-0564">Palmitate</keyword>
<evidence type="ECO:0000256" key="2">
    <source>
        <dbReference type="ARBA" id="ARBA00022475"/>
    </source>
</evidence>
<evidence type="ECO:0000313" key="17">
    <source>
        <dbReference type="EMBL" id="MBB6626440.1"/>
    </source>
</evidence>
<evidence type="ECO:0000256" key="12">
    <source>
        <dbReference type="ARBA" id="ARBA00060592"/>
    </source>
</evidence>
<organism evidence="17 18">
    <name type="scientific">Nocardioides luti</name>
    <dbReference type="NCBI Taxonomy" id="2761101"/>
    <lineage>
        <taxon>Bacteria</taxon>
        <taxon>Bacillati</taxon>
        <taxon>Actinomycetota</taxon>
        <taxon>Actinomycetes</taxon>
        <taxon>Propionibacteriales</taxon>
        <taxon>Nocardioidaceae</taxon>
        <taxon>Nocardioides</taxon>
    </lineage>
</organism>
<feature type="region of interest" description="Disordered" evidence="14">
    <location>
        <begin position="36"/>
        <end position="74"/>
    </location>
</feature>
<dbReference type="Gene3D" id="2.60.40.3780">
    <property type="match status" value="1"/>
</dbReference>
<dbReference type="PROSITE" id="PS51257">
    <property type="entry name" value="PROKAR_LIPOPROTEIN"/>
    <property type="match status" value="1"/>
</dbReference>
<dbReference type="PANTHER" id="PTHR30582">
    <property type="entry name" value="L,D-TRANSPEPTIDASE"/>
    <property type="match status" value="1"/>
</dbReference>
<reference evidence="17 18" key="1">
    <citation type="submission" date="2020-08" db="EMBL/GenBank/DDBJ databases">
        <authorList>
            <person name="Seo M.-J."/>
        </authorList>
    </citation>
    <scope>NUCLEOTIDE SEQUENCE [LARGE SCALE GENOMIC DNA]</scope>
    <source>
        <strain evidence="17 18">KIGAM211</strain>
    </source>
</reference>
<dbReference type="Gene3D" id="2.60.40.3710">
    <property type="match status" value="1"/>
</dbReference>
<dbReference type="PROSITE" id="PS52029">
    <property type="entry name" value="LD_TPASE"/>
    <property type="match status" value="1"/>
</dbReference>
<proteinExistence type="predicted"/>
<dbReference type="UniPathway" id="UPA00219"/>
<feature type="chain" id="PRO_5038734705" evidence="15">
    <location>
        <begin position="34"/>
        <end position="413"/>
    </location>
</feature>
<keyword evidence="9" id="KW-0449">Lipoprotein</keyword>
<evidence type="ECO:0000256" key="6">
    <source>
        <dbReference type="ARBA" id="ARBA00022984"/>
    </source>
</evidence>
<name>A0A7X0RDY2_9ACTN</name>
<dbReference type="GO" id="GO:0071972">
    <property type="term" value="F:peptidoglycan L,D-transpeptidase activity"/>
    <property type="evidence" value="ECO:0007669"/>
    <property type="project" value="TreeGrafter"/>
</dbReference>
<keyword evidence="6 13" id="KW-0573">Peptidoglycan synthesis</keyword>
<dbReference type="CDD" id="cd16913">
    <property type="entry name" value="YkuD_like"/>
    <property type="match status" value="1"/>
</dbReference>
<dbReference type="Gene3D" id="2.40.440.10">
    <property type="entry name" value="L,D-transpeptidase catalytic domain-like"/>
    <property type="match status" value="1"/>
</dbReference>
<dbReference type="GO" id="GO:0071555">
    <property type="term" value="P:cell wall organization"/>
    <property type="evidence" value="ECO:0007669"/>
    <property type="project" value="UniProtKB-UniRule"/>
</dbReference>
<feature type="active site" description="Nucleophile" evidence="13">
    <location>
        <position position="360"/>
    </location>
</feature>
<evidence type="ECO:0000256" key="11">
    <source>
        <dbReference type="ARBA" id="ARBA00023316"/>
    </source>
</evidence>
<keyword evidence="18" id="KW-1185">Reference proteome</keyword>
<comment type="caution">
    <text evidence="17">The sequence shown here is derived from an EMBL/GenBank/DDBJ whole genome shotgun (WGS) entry which is preliminary data.</text>
</comment>
<accession>A0A7X0RDY2</accession>
<dbReference type="EMBL" id="JACKXE010000001">
    <property type="protein sequence ID" value="MBB6626440.1"/>
    <property type="molecule type" value="Genomic_DNA"/>
</dbReference>
<dbReference type="FunFam" id="2.40.440.10:FF:000005">
    <property type="entry name" value="L,D-transpeptidase 2"/>
    <property type="match status" value="1"/>
</dbReference>
<dbReference type="GO" id="GO:0018104">
    <property type="term" value="P:peptidoglycan-protein cross-linking"/>
    <property type="evidence" value="ECO:0007669"/>
    <property type="project" value="TreeGrafter"/>
</dbReference>
<gene>
    <name evidence="17" type="ORF">H5V45_03800</name>
</gene>
<dbReference type="InterPro" id="IPR005490">
    <property type="entry name" value="LD_TPept_cat_dom"/>
</dbReference>
<evidence type="ECO:0000256" key="9">
    <source>
        <dbReference type="ARBA" id="ARBA00023288"/>
    </source>
</evidence>
<dbReference type="InterPro" id="IPR038063">
    <property type="entry name" value="Transpep_catalytic_dom"/>
</dbReference>